<evidence type="ECO:0000256" key="3">
    <source>
        <dbReference type="SAM" id="MobiDB-lite"/>
    </source>
</evidence>
<dbReference type="AlphaFoldDB" id="A0A9J6D4C9"/>
<dbReference type="Proteomes" id="UP000821866">
    <property type="component" value="Chromosome 9"/>
</dbReference>
<dbReference type="EMBL" id="JABSTU010000011">
    <property type="protein sequence ID" value="KAH8008912.1"/>
    <property type="molecule type" value="Genomic_DNA"/>
</dbReference>
<accession>A0A9J6D4C9</accession>
<comment type="caution">
    <text evidence="5">The sequence shown here is derived from an EMBL/GenBank/DDBJ whole genome shotgun (WGS) entry which is preliminary data.</text>
</comment>
<evidence type="ECO:0000313" key="5">
    <source>
        <dbReference type="EMBL" id="KAH8008912.1"/>
    </source>
</evidence>
<dbReference type="InterPro" id="IPR002791">
    <property type="entry name" value="ARMT1-like_metal-bd"/>
</dbReference>
<keyword evidence="2" id="KW-0533">Nickel</keyword>
<keyword evidence="6" id="KW-1185">Reference proteome</keyword>
<evidence type="ECO:0000313" key="6">
    <source>
        <dbReference type="Proteomes" id="UP000821866"/>
    </source>
</evidence>
<protein>
    <recommendedName>
        <fullName evidence="4">Damage-control phosphatase ARMT1-like metal-binding domain-containing protein</fullName>
    </recommendedName>
</protein>
<sequence length="214" mass="24011">MTSEPQLQVMSIAHDLQLRLLRLRNAQQLLDLLAYDVCDGFHVLLCANTRPALNDVTHQELQILVQRVADGVCPKMREALVQGHLQVLDSGQSSPCLDLRAHSEQNAPDKFKRRTPPFSPRMNSRINVEVARRMRELGTDLVVLEGMGRAVHTNLEARFCCEAIKAAVIKNHWLAQRLGGAMFSVVFRYEVPESQKENTERATSDSTSATVSTH</sequence>
<evidence type="ECO:0000256" key="1">
    <source>
        <dbReference type="ARBA" id="ARBA00001967"/>
    </source>
</evidence>
<dbReference type="VEuPathDB" id="VectorBase:LOC119178513"/>
<feature type="domain" description="Damage-control phosphatase ARMT1-like metal-binding" evidence="4">
    <location>
        <begin position="42"/>
        <end position="181"/>
    </location>
</feature>
<dbReference type="Pfam" id="PF01937">
    <property type="entry name" value="ARMT1-like_dom"/>
    <property type="match status" value="1"/>
</dbReference>
<evidence type="ECO:0000259" key="4">
    <source>
        <dbReference type="Pfam" id="PF01937"/>
    </source>
</evidence>
<dbReference type="Gene3D" id="3.40.50.10880">
    <property type="entry name" value="Uncharacterised protein PF01937, DUF89, domain 3"/>
    <property type="match status" value="1"/>
</dbReference>
<feature type="compositionally biased region" description="Low complexity" evidence="3">
    <location>
        <begin position="204"/>
        <end position="214"/>
    </location>
</feature>
<comment type="cofactor">
    <cofactor evidence="1">
        <name>Ni(2+)</name>
        <dbReference type="ChEBI" id="CHEBI:49786"/>
    </cofactor>
</comment>
<evidence type="ECO:0000256" key="2">
    <source>
        <dbReference type="ARBA" id="ARBA00022596"/>
    </source>
</evidence>
<reference evidence="5" key="2">
    <citation type="submission" date="2021-09" db="EMBL/GenBank/DDBJ databases">
        <authorList>
            <person name="Jia N."/>
            <person name="Wang J."/>
            <person name="Shi W."/>
            <person name="Du L."/>
            <person name="Sun Y."/>
            <person name="Zhan W."/>
            <person name="Jiang J."/>
            <person name="Wang Q."/>
            <person name="Zhang B."/>
            <person name="Ji P."/>
            <person name="Sakyi L.B."/>
            <person name="Cui X."/>
            <person name="Yuan T."/>
            <person name="Jiang B."/>
            <person name="Yang W."/>
            <person name="Lam T.T.-Y."/>
            <person name="Chang Q."/>
            <person name="Ding S."/>
            <person name="Wang X."/>
            <person name="Zhu J."/>
            <person name="Ruan X."/>
            <person name="Zhao L."/>
            <person name="Wei J."/>
            <person name="Que T."/>
            <person name="Du C."/>
            <person name="Cheng J."/>
            <person name="Dai P."/>
            <person name="Han X."/>
            <person name="Huang E."/>
            <person name="Gao Y."/>
            <person name="Liu J."/>
            <person name="Shao H."/>
            <person name="Ye R."/>
            <person name="Li L."/>
            <person name="Wei W."/>
            <person name="Wang X."/>
            <person name="Wang C."/>
            <person name="Huo Q."/>
            <person name="Li W."/>
            <person name="Guo W."/>
            <person name="Chen H."/>
            <person name="Chen S."/>
            <person name="Zhou L."/>
            <person name="Zhou L."/>
            <person name="Ni X."/>
            <person name="Tian J."/>
            <person name="Zhou Y."/>
            <person name="Sheng Y."/>
            <person name="Liu T."/>
            <person name="Pan Y."/>
            <person name="Xia L."/>
            <person name="Li J."/>
            <person name="Zhao F."/>
            <person name="Cao W."/>
        </authorList>
    </citation>
    <scope>NUCLEOTIDE SEQUENCE</scope>
    <source>
        <strain evidence="5">Rmic-2018</strain>
        <tissue evidence="5">Larvae</tissue>
    </source>
</reference>
<reference evidence="5" key="1">
    <citation type="journal article" date="2020" name="Cell">
        <title>Large-Scale Comparative Analyses of Tick Genomes Elucidate Their Genetic Diversity and Vector Capacities.</title>
        <authorList>
            <consortium name="Tick Genome and Microbiome Consortium (TIGMIC)"/>
            <person name="Jia N."/>
            <person name="Wang J."/>
            <person name="Shi W."/>
            <person name="Du L."/>
            <person name="Sun Y."/>
            <person name="Zhan W."/>
            <person name="Jiang J.F."/>
            <person name="Wang Q."/>
            <person name="Zhang B."/>
            <person name="Ji P."/>
            <person name="Bell-Sakyi L."/>
            <person name="Cui X.M."/>
            <person name="Yuan T.T."/>
            <person name="Jiang B.G."/>
            <person name="Yang W.F."/>
            <person name="Lam T.T."/>
            <person name="Chang Q.C."/>
            <person name="Ding S.J."/>
            <person name="Wang X.J."/>
            <person name="Zhu J.G."/>
            <person name="Ruan X.D."/>
            <person name="Zhao L."/>
            <person name="Wei J.T."/>
            <person name="Ye R.Z."/>
            <person name="Que T.C."/>
            <person name="Du C.H."/>
            <person name="Zhou Y.H."/>
            <person name="Cheng J.X."/>
            <person name="Dai P.F."/>
            <person name="Guo W.B."/>
            <person name="Han X.H."/>
            <person name="Huang E.J."/>
            <person name="Li L.F."/>
            <person name="Wei W."/>
            <person name="Gao Y.C."/>
            <person name="Liu J.Z."/>
            <person name="Shao H.Z."/>
            <person name="Wang X."/>
            <person name="Wang C.C."/>
            <person name="Yang T.C."/>
            <person name="Huo Q.B."/>
            <person name="Li W."/>
            <person name="Chen H.Y."/>
            <person name="Chen S.E."/>
            <person name="Zhou L.G."/>
            <person name="Ni X.B."/>
            <person name="Tian J.H."/>
            <person name="Sheng Y."/>
            <person name="Liu T."/>
            <person name="Pan Y.S."/>
            <person name="Xia L.Y."/>
            <person name="Li J."/>
            <person name="Zhao F."/>
            <person name="Cao W.C."/>
        </authorList>
    </citation>
    <scope>NUCLEOTIDE SEQUENCE</scope>
    <source>
        <strain evidence="5">Rmic-2018</strain>
    </source>
</reference>
<name>A0A9J6D4C9_RHIMP</name>
<dbReference type="SUPFAM" id="SSF111321">
    <property type="entry name" value="AF1104-like"/>
    <property type="match status" value="1"/>
</dbReference>
<feature type="region of interest" description="Disordered" evidence="3">
    <location>
        <begin position="194"/>
        <end position="214"/>
    </location>
</feature>
<dbReference type="InterPro" id="IPR036075">
    <property type="entry name" value="ARMT-1-like_metal-bd_sf"/>
</dbReference>
<organism evidence="5 6">
    <name type="scientific">Rhipicephalus microplus</name>
    <name type="common">Cattle tick</name>
    <name type="synonym">Boophilus microplus</name>
    <dbReference type="NCBI Taxonomy" id="6941"/>
    <lineage>
        <taxon>Eukaryota</taxon>
        <taxon>Metazoa</taxon>
        <taxon>Ecdysozoa</taxon>
        <taxon>Arthropoda</taxon>
        <taxon>Chelicerata</taxon>
        <taxon>Arachnida</taxon>
        <taxon>Acari</taxon>
        <taxon>Parasitiformes</taxon>
        <taxon>Ixodida</taxon>
        <taxon>Ixodoidea</taxon>
        <taxon>Ixodidae</taxon>
        <taxon>Rhipicephalinae</taxon>
        <taxon>Rhipicephalus</taxon>
        <taxon>Boophilus</taxon>
    </lineage>
</organism>
<gene>
    <name evidence="5" type="ORF">HPB51_007568</name>
</gene>
<feature type="compositionally biased region" description="Basic and acidic residues" evidence="3">
    <location>
        <begin position="194"/>
        <end position="203"/>
    </location>
</feature>
<proteinExistence type="predicted"/>